<evidence type="ECO:0000259" key="7">
    <source>
        <dbReference type="PROSITE" id="PS51387"/>
    </source>
</evidence>
<sequence>MTRLTRRGFLGTATGVGGAVVLGAESAQGAQAAPRTTTGTAGTTESSGPAAVDTVTVTASDPRYPDLTQRGYNARFVARPDRIRLVHNTSQVVAAVQEAVTAGSRIGVRGGGHCLDGLVDDPGVRTLIDMSEMNAVGYDASRRAFSVQGGATLAQVYRTLYLEWGVTIPGGDCPTVGVGGHVTGGGYGPLNRKYGSVVDHLYAVEVVYVDAAGTARSVVATRDAADPDRELWWAHSGGGGGQFGIVTTFWFRSPNATGTDPAGLLPKPPHSLLKTSTSWAWTDLTEADFTRIVRNHNTWHAAHNAPGTDYDTLNSALLLYNHVQGAVALTAQLDGSLPNSQQLMDDYIAAVAEGVGTAHTTSAHSTPWLKESLKDHYDTGIYNRGKFKGAYLRKGWSDAQLAVLYRNLSDPTYTGHGGAILFSYGAQVTTVAPDATALAQRDSMLKANFLTYWTDPAEDDRHVAWLRALYRDFYASTGGVPLPDGDADGSYINYPDPDLTDPRWNTSGVPWQTLYWKGNYPRLQAVKKKWDPRNVFHHALSVTAA</sequence>
<evidence type="ECO:0000313" key="9">
    <source>
        <dbReference type="Proteomes" id="UP000577386"/>
    </source>
</evidence>
<dbReference type="EC" id="1.3.3.14" evidence="8"/>
<dbReference type="InterPro" id="IPR050416">
    <property type="entry name" value="FAD-linked_Oxidoreductase"/>
</dbReference>
<dbReference type="InterPro" id="IPR012951">
    <property type="entry name" value="BBE"/>
</dbReference>
<dbReference type="Gene3D" id="3.30.465.10">
    <property type="match status" value="1"/>
</dbReference>
<dbReference type="InterPro" id="IPR010916">
    <property type="entry name" value="TonB_box_CS"/>
</dbReference>
<comment type="caution">
    <text evidence="8">The sequence shown here is derived from an EMBL/GenBank/DDBJ whole genome shotgun (WGS) entry which is preliminary data.</text>
</comment>
<protein>
    <submittedName>
        <fullName evidence="8">Aclacinomycin oxidase</fullName>
        <ecNumber evidence="8">1.1.3.45</ecNumber>
        <ecNumber evidence="8">1.3.3.14</ecNumber>
    </submittedName>
</protein>
<evidence type="ECO:0000256" key="6">
    <source>
        <dbReference type="SAM" id="MobiDB-lite"/>
    </source>
</evidence>
<dbReference type="EC" id="1.1.3.45" evidence="8"/>
<reference evidence="8 9" key="1">
    <citation type="submission" date="2020-08" db="EMBL/GenBank/DDBJ databases">
        <title>Sequencing the genomes of 1000 actinobacteria strains.</title>
        <authorList>
            <person name="Klenk H.-P."/>
        </authorList>
    </citation>
    <scope>NUCLEOTIDE SEQUENCE [LARGE SCALE GENOMIC DNA]</scope>
    <source>
        <strain evidence="8 9">DSM 41827</strain>
    </source>
</reference>
<dbReference type="InterPro" id="IPR036318">
    <property type="entry name" value="FAD-bd_PCMH-like_sf"/>
</dbReference>
<organism evidence="8 9">
    <name type="scientific">Streptomyces murinus</name>
    <dbReference type="NCBI Taxonomy" id="33900"/>
    <lineage>
        <taxon>Bacteria</taxon>
        <taxon>Bacillati</taxon>
        <taxon>Actinomycetota</taxon>
        <taxon>Actinomycetes</taxon>
        <taxon>Kitasatosporales</taxon>
        <taxon>Streptomycetaceae</taxon>
        <taxon>Streptomyces</taxon>
    </lineage>
</organism>
<dbReference type="RefSeq" id="WP_182778041.1">
    <property type="nucleotide sequence ID" value="NZ_BAAAHW010000030.1"/>
</dbReference>
<name>A0A7W3NWF6_STRMR</name>
<dbReference type="Pfam" id="PF01565">
    <property type="entry name" value="FAD_binding_4"/>
    <property type="match status" value="1"/>
</dbReference>
<keyword evidence="9" id="KW-1185">Reference proteome</keyword>
<evidence type="ECO:0000256" key="1">
    <source>
        <dbReference type="ARBA" id="ARBA00001974"/>
    </source>
</evidence>
<dbReference type="Proteomes" id="UP000577386">
    <property type="component" value="Unassembled WGS sequence"/>
</dbReference>
<dbReference type="InterPro" id="IPR016166">
    <property type="entry name" value="FAD-bd_PCMH"/>
</dbReference>
<comment type="similarity">
    <text evidence="2">Belongs to the oxygen-dependent FAD-linked oxidoreductase family.</text>
</comment>
<evidence type="ECO:0000256" key="5">
    <source>
        <dbReference type="ARBA" id="ARBA00023002"/>
    </source>
</evidence>
<dbReference type="SUPFAM" id="SSF56176">
    <property type="entry name" value="FAD-binding/transporter-associated domain-like"/>
    <property type="match status" value="1"/>
</dbReference>
<feature type="domain" description="FAD-binding PCMH-type" evidence="7">
    <location>
        <begin position="76"/>
        <end position="256"/>
    </location>
</feature>
<accession>A0A7W3NWF6</accession>
<dbReference type="PANTHER" id="PTHR42973">
    <property type="entry name" value="BINDING OXIDOREDUCTASE, PUTATIVE (AFU_ORTHOLOGUE AFUA_1G17690)-RELATED"/>
    <property type="match status" value="1"/>
</dbReference>
<feature type="region of interest" description="Disordered" evidence="6">
    <location>
        <begin position="26"/>
        <end position="50"/>
    </location>
</feature>
<evidence type="ECO:0000256" key="3">
    <source>
        <dbReference type="ARBA" id="ARBA00022630"/>
    </source>
</evidence>
<keyword evidence="3" id="KW-0285">Flavoprotein</keyword>
<evidence type="ECO:0000256" key="4">
    <source>
        <dbReference type="ARBA" id="ARBA00022827"/>
    </source>
</evidence>
<keyword evidence="5 8" id="KW-0560">Oxidoreductase</keyword>
<dbReference type="PROSITE" id="PS00430">
    <property type="entry name" value="TONB_DEPENDENT_REC_1"/>
    <property type="match status" value="1"/>
</dbReference>
<dbReference type="InterPro" id="IPR006094">
    <property type="entry name" value="Oxid_FAD_bind_N"/>
</dbReference>
<keyword evidence="4" id="KW-0274">FAD</keyword>
<evidence type="ECO:0000313" key="8">
    <source>
        <dbReference type="EMBL" id="MBA9057892.1"/>
    </source>
</evidence>
<dbReference type="AlphaFoldDB" id="A0A7W3NWF6"/>
<dbReference type="EMBL" id="JACJIJ010000002">
    <property type="protein sequence ID" value="MBA9057892.1"/>
    <property type="molecule type" value="Genomic_DNA"/>
</dbReference>
<comment type="cofactor">
    <cofactor evidence="1">
        <name>FAD</name>
        <dbReference type="ChEBI" id="CHEBI:57692"/>
    </cofactor>
</comment>
<dbReference type="InterPro" id="IPR016169">
    <property type="entry name" value="FAD-bd_PCMH_sub2"/>
</dbReference>
<dbReference type="PROSITE" id="PS51318">
    <property type="entry name" value="TAT"/>
    <property type="match status" value="1"/>
</dbReference>
<evidence type="ECO:0000256" key="2">
    <source>
        <dbReference type="ARBA" id="ARBA00005466"/>
    </source>
</evidence>
<dbReference type="Gene3D" id="3.40.462.20">
    <property type="match status" value="1"/>
</dbReference>
<dbReference type="GO" id="GO:0016491">
    <property type="term" value="F:oxidoreductase activity"/>
    <property type="evidence" value="ECO:0007669"/>
    <property type="project" value="UniProtKB-KW"/>
</dbReference>
<dbReference type="GeneID" id="93978340"/>
<dbReference type="PROSITE" id="PS51387">
    <property type="entry name" value="FAD_PCMH"/>
    <property type="match status" value="1"/>
</dbReference>
<gene>
    <name evidence="8" type="ORF">HDA42_007070</name>
</gene>
<dbReference type="InterPro" id="IPR006311">
    <property type="entry name" value="TAT_signal"/>
</dbReference>
<dbReference type="GO" id="GO:0071949">
    <property type="term" value="F:FAD binding"/>
    <property type="evidence" value="ECO:0007669"/>
    <property type="project" value="InterPro"/>
</dbReference>
<proteinExistence type="inferred from homology"/>
<dbReference type="Pfam" id="PF08031">
    <property type="entry name" value="BBE"/>
    <property type="match status" value="1"/>
</dbReference>
<dbReference type="PANTHER" id="PTHR42973:SF39">
    <property type="entry name" value="FAD-BINDING PCMH-TYPE DOMAIN-CONTAINING PROTEIN"/>
    <property type="match status" value="1"/>
</dbReference>